<gene>
    <name evidence="3" type="ORF">HYN59_05475</name>
</gene>
<accession>A0A2S1QVZ8</accession>
<reference evidence="3 4" key="1">
    <citation type="submission" date="2018-04" db="EMBL/GenBank/DDBJ databases">
        <title>Genome sequencing of Flavobacterium sp. HYN0059.</title>
        <authorList>
            <person name="Yi H."/>
            <person name="Baek C."/>
        </authorList>
    </citation>
    <scope>NUCLEOTIDE SEQUENCE [LARGE SCALE GENOMIC DNA]</scope>
    <source>
        <strain evidence="3 4">HYN0059</strain>
    </source>
</reference>
<dbReference type="KEGG" id="falb:HYN59_05475"/>
<dbReference type="InterPro" id="IPR011990">
    <property type="entry name" value="TPR-like_helical_dom_sf"/>
</dbReference>
<dbReference type="SMART" id="SM00028">
    <property type="entry name" value="TPR"/>
    <property type="match status" value="4"/>
</dbReference>
<evidence type="ECO:0000256" key="2">
    <source>
        <dbReference type="SAM" id="SignalP"/>
    </source>
</evidence>
<keyword evidence="4" id="KW-1185">Reference proteome</keyword>
<dbReference type="InterPro" id="IPR019734">
    <property type="entry name" value="TPR_rpt"/>
</dbReference>
<organism evidence="3 4">
    <name type="scientific">Flavobacterium album</name>
    <dbReference type="NCBI Taxonomy" id="2175091"/>
    <lineage>
        <taxon>Bacteria</taxon>
        <taxon>Pseudomonadati</taxon>
        <taxon>Bacteroidota</taxon>
        <taxon>Flavobacteriia</taxon>
        <taxon>Flavobacteriales</taxon>
        <taxon>Flavobacteriaceae</taxon>
        <taxon>Flavobacterium</taxon>
    </lineage>
</organism>
<dbReference type="Proteomes" id="UP000244929">
    <property type="component" value="Chromosome"/>
</dbReference>
<evidence type="ECO:0000256" key="1">
    <source>
        <dbReference type="PROSITE-ProRule" id="PRU00339"/>
    </source>
</evidence>
<protein>
    <recommendedName>
        <fullName evidence="5">Tetratricopeptide repeat protein</fullName>
    </recommendedName>
</protein>
<dbReference type="PROSITE" id="PS50005">
    <property type="entry name" value="TPR"/>
    <property type="match status" value="1"/>
</dbReference>
<feature type="chain" id="PRO_5015640920" description="Tetratricopeptide repeat protein" evidence="2">
    <location>
        <begin position="19"/>
        <end position="600"/>
    </location>
</feature>
<feature type="signal peptide" evidence="2">
    <location>
        <begin position="1"/>
        <end position="18"/>
    </location>
</feature>
<dbReference type="OrthoDB" id="9763354at2"/>
<feature type="repeat" description="TPR" evidence="1">
    <location>
        <begin position="510"/>
        <end position="543"/>
    </location>
</feature>
<keyword evidence="1" id="KW-0802">TPR repeat</keyword>
<evidence type="ECO:0000313" key="3">
    <source>
        <dbReference type="EMBL" id="AWH84600.1"/>
    </source>
</evidence>
<dbReference type="AlphaFoldDB" id="A0A2S1QVZ8"/>
<evidence type="ECO:0000313" key="4">
    <source>
        <dbReference type="Proteomes" id="UP000244929"/>
    </source>
</evidence>
<dbReference type="EMBL" id="CP029186">
    <property type="protein sequence ID" value="AWH84600.1"/>
    <property type="molecule type" value="Genomic_DNA"/>
</dbReference>
<evidence type="ECO:0008006" key="5">
    <source>
        <dbReference type="Google" id="ProtNLM"/>
    </source>
</evidence>
<dbReference type="Pfam" id="PF13174">
    <property type="entry name" value="TPR_6"/>
    <property type="match status" value="2"/>
</dbReference>
<dbReference type="SUPFAM" id="SSF48452">
    <property type="entry name" value="TPR-like"/>
    <property type="match status" value="2"/>
</dbReference>
<proteinExistence type="predicted"/>
<dbReference type="Gene3D" id="1.25.40.10">
    <property type="entry name" value="Tetratricopeptide repeat domain"/>
    <property type="match status" value="3"/>
</dbReference>
<sequence length="600" mass="69251">MKKIIAIIAFLISFAAFAQNEQLAQNYFEKGEFEKALVIYQDFEKKQPNNTFFTQKVVACYQQLQQYANAGKLLAEKLERTRQPLLYVEIGYNYQLQKDMANAEKNYKLALTSVTENPSNVYSIATTFEQKTLLDQAIKAYDIAVKANQSLNFDYQVALLQGQLGNVDLMIDKLLSYSYNNPQNLVVVQNQLSRFMNEESEENPAGSPEKSFNASLRKALLLNVQKTQDIFWNQFLSWFFVQQHDYGKAFIQEKAIFKRDPDMFFNIVSLAKLAVEENEDATAREILDFILNNTQDPELLMQSNYYMLSMDIKTAPEKDYPAIKQRIDTLLAQYGVSPYSLELQLLKADFDAFYRKDTKAGIETLNNTLKLQLNKYQEAQVKMKLSDILLLDEKFNQAIIYYAQIEEDLKNDAVGHEASLKMAKSSYFKGDFEWAQKQFKVLKSNSSQLIANDALELYLLIIDNTVEDSTQTALKKFAKADFKLYQNKKAEALAGFKDILANDKTQSIQDVTLLRIGKIYEGMGQYPQALEYYQKVIDNYKEGIYVDEALFFSAEIYNKKLSDPEKAKPLYEKVLFGHEDSIYFIEARKQYRLLRGDTNS</sequence>
<name>A0A2S1QVZ8_9FLAO</name>
<dbReference type="RefSeq" id="WP_108777306.1">
    <property type="nucleotide sequence ID" value="NZ_CP029186.1"/>
</dbReference>
<keyword evidence="2" id="KW-0732">Signal</keyword>